<dbReference type="SUPFAM" id="SSF55073">
    <property type="entry name" value="Nucleotide cyclase"/>
    <property type="match status" value="1"/>
</dbReference>
<feature type="domain" description="GGDEF" evidence="3">
    <location>
        <begin position="506"/>
        <end position="636"/>
    </location>
</feature>
<feature type="transmembrane region" description="Helical" evidence="1">
    <location>
        <begin position="156"/>
        <end position="175"/>
    </location>
</feature>
<evidence type="ECO:0000313" key="5">
    <source>
        <dbReference type="Proteomes" id="UP000262832"/>
    </source>
</evidence>
<dbReference type="SUPFAM" id="SSF55785">
    <property type="entry name" value="PYP-like sensor domain (PAS domain)"/>
    <property type="match status" value="1"/>
</dbReference>
<dbReference type="InterPro" id="IPR043128">
    <property type="entry name" value="Rev_trsase/Diguanyl_cyclase"/>
</dbReference>
<reference evidence="4 5" key="1">
    <citation type="submission" date="2018-08" db="EMBL/GenBank/DDBJ databases">
        <title>Genomic taxonomy of the Vibrionaceae family.</title>
        <authorList>
            <person name="Gomez-Gil B."/>
            <person name="Tanaka M."/>
            <person name="Sawabe T."/>
            <person name="Enciso-Ibarra K."/>
        </authorList>
    </citation>
    <scope>NUCLEOTIDE SEQUENCE [LARGE SCALE GENOMIC DNA]</scope>
    <source>
        <strain evidence="4 5">CAIM 1831</strain>
    </source>
</reference>
<dbReference type="PROSITE" id="PS50885">
    <property type="entry name" value="HAMP"/>
    <property type="match status" value="1"/>
</dbReference>
<dbReference type="PANTHER" id="PTHR44757">
    <property type="entry name" value="DIGUANYLATE CYCLASE DGCP"/>
    <property type="match status" value="1"/>
</dbReference>
<protein>
    <submittedName>
        <fullName evidence="4">Diguanylate cyclase</fullName>
    </submittedName>
</protein>
<dbReference type="Pfam" id="PF17152">
    <property type="entry name" value="CHASE8"/>
    <property type="match status" value="1"/>
</dbReference>
<dbReference type="EMBL" id="CP032094">
    <property type="protein sequence ID" value="AXY03087.1"/>
    <property type="molecule type" value="Genomic_DNA"/>
</dbReference>
<feature type="transmembrane region" description="Helical" evidence="1">
    <location>
        <begin position="20"/>
        <end position="39"/>
    </location>
</feature>
<dbReference type="CDD" id="cd01949">
    <property type="entry name" value="GGDEF"/>
    <property type="match status" value="1"/>
</dbReference>
<dbReference type="RefSeq" id="WP_128812985.1">
    <property type="nucleotide sequence ID" value="NZ_CP032094.1"/>
</dbReference>
<dbReference type="Proteomes" id="UP000262832">
    <property type="component" value="Chromosome II"/>
</dbReference>
<dbReference type="PROSITE" id="PS50887">
    <property type="entry name" value="GGDEF"/>
    <property type="match status" value="1"/>
</dbReference>
<dbReference type="Pfam" id="PF13188">
    <property type="entry name" value="PAS_8"/>
    <property type="match status" value="1"/>
</dbReference>
<dbReference type="SUPFAM" id="SSF158472">
    <property type="entry name" value="HAMP domain-like"/>
    <property type="match status" value="1"/>
</dbReference>
<dbReference type="SMART" id="SM00267">
    <property type="entry name" value="GGDEF"/>
    <property type="match status" value="1"/>
</dbReference>
<dbReference type="InterPro" id="IPR003660">
    <property type="entry name" value="HAMP_dom"/>
</dbReference>
<dbReference type="Gene3D" id="6.10.340.10">
    <property type="match status" value="1"/>
</dbReference>
<dbReference type="InterPro" id="IPR000014">
    <property type="entry name" value="PAS"/>
</dbReference>
<evidence type="ECO:0000313" key="4">
    <source>
        <dbReference type="EMBL" id="AXY03087.1"/>
    </source>
</evidence>
<dbReference type="Pfam" id="PF00990">
    <property type="entry name" value="GGDEF"/>
    <property type="match status" value="1"/>
</dbReference>
<dbReference type="InterPro" id="IPR000160">
    <property type="entry name" value="GGDEF_dom"/>
</dbReference>
<keyword evidence="5" id="KW-1185">Reference proteome</keyword>
<dbReference type="InterPro" id="IPR035965">
    <property type="entry name" value="PAS-like_dom_sf"/>
</dbReference>
<evidence type="ECO:0000259" key="2">
    <source>
        <dbReference type="PROSITE" id="PS50885"/>
    </source>
</evidence>
<accession>A0ABN5PIT0</accession>
<dbReference type="Gene3D" id="3.30.70.270">
    <property type="match status" value="1"/>
</dbReference>
<proteinExistence type="predicted"/>
<evidence type="ECO:0000256" key="1">
    <source>
        <dbReference type="SAM" id="Phobius"/>
    </source>
</evidence>
<dbReference type="SMART" id="SM00304">
    <property type="entry name" value="HAMP"/>
    <property type="match status" value="1"/>
</dbReference>
<sequence length="636" mass="72058">MIFKRFAHLPLRYKMILPTWLMVMMIVGLIGAPAIHFVIQSQREAQDERISILSQGVATTLQAALMFDDPITAKEQLINLTFDPDIIAAKVVNFHGESIAHIHQLPTHCQWVNETVDCDGVRYHTKIAEIFSTGDLLGQLVLWESQENLYKKEQQLLLSLAALTFVISLLSWFFARHLHSVIVKPLSALHFSMEQMSMEGITKRSIPITHDDEIGKLTACFNEMIENLVVREHQLQSALLQVEQKNRYIHGALDVMTRGVVVASPDGKVNYCNPVATNEIFSVNNAPLLDIRCVMESLFESKSAIETVLCAIEQHQRLDSIEVKTRLDGKRYSISCHPMEEENQSLLQFHNVTAQLIAEQRRKLLELMFDQNQDGILVLDRRLNVTTQNAAAMNWFGELHHITDLSLKNPLLFSKKETRDLIKNGFIVYKVQIEHRTQCWRAYEMKASVLKGLDGYVEAFVISLTDLSLGMELKRLNFEANHDPLTGLANRSKAMRILQNWHEQAHSLFIFFIDLDGFKAVNDQFGHAIGDELLRIVAKRLKLCTSSQDLVSRISGDEFVVGIRSTSHCKPIAQRIIDTLAKPMVINGHECHVTASIGISKWSAGSSKTLDESIAISDSHMYIAKRQGKNGYYYVA</sequence>
<dbReference type="NCBIfam" id="TIGR00254">
    <property type="entry name" value="GGDEF"/>
    <property type="match status" value="1"/>
</dbReference>
<name>A0ABN5PIT0_9VIBR</name>
<feature type="domain" description="HAMP" evidence="2">
    <location>
        <begin position="180"/>
        <end position="233"/>
    </location>
</feature>
<gene>
    <name evidence="4" type="ORF">D1115_19395</name>
</gene>
<dbReference type="InterPro" id="IPR029787">
    <property type="entry name" value="Nucleotide_cyclase"/>
</dbReference>
<organism evidence="4 5">
    <name type="scientific">Vibrio alfacsensis</name>
    <dbReference type="NCBI Taxonomy" id="1074311"/>
    <lineage>
        <taxon>Bacteria</taxon>
        <taxon>Pseudomonadati</taxon>
        <taxon>Pseudomonadota</taxon>
        <taxon>Gammaproteobacteria</taxon>
        <taxon>Vibrionales</taxon>
        <taxon>Vibrionaceae</taxon>
        <taxon>Vibrio</taxon>
    </lineage>
</organism>
<dbReference type="CDD" id="cd06225">
    <property type="entry name" value="HAMP"/>
    <property type="match status" value="1"/>
</dbReference>
<keyword evidence="1" id="KW-0812">Transmembrane</keyword>
<dbReference type="PANTHER" id="PTHR44757:SF2">
    <property type="entry name" value="BIOFILM ARCHITECTURE MAINTENANCE PROTEIN MBAA"/>
    <property type="match status" value="1"/>
</dbReference>
<keyword evidence="1" id="KW-1133">Transmembrane helix</keyword>
<dbReference type="InterPro" id="IPR052155">
    <property type="entry name" value="Biofilm_reg_signaling"/>
</dbReference>
<keyword evidence="1" id="KW-0472">Membrane</keyword>
<evidence type="ECO:0000259" key="3">
    <source>
        <dbReference type="PROSITE" id="PS50887"/>
    </source>
</evidence>
<dbReference type="InterPro" id="IPR033417">
    <property type="entry name" value="CHASE8"/>
</dbReference>